<organism evidence="4 5">
    <name type="scientific">Nocardioides agariphilus</name>
    <dbReference type="NCBI Taxonomy" id="433664"/>
    <lineage>
        <taxon>Bacteria</taxon>
        <taxon>Bacillati</taxon>
        <taxon>Actinomycetota</taxon>
        <taxon>Actinomycetes</taxon>
        <taxon>Propionibacteriales</taxon>
        <taxon>Nocardioidaceae</taxon>
        <taxon>Nocardioides</taxon>
    </lineage>
</organism>
<protein>
    <submittedName>
        <fullName evidence="4">PKD domain-containing protein</fullName>
    </submittedName>
</protein>
<name>A0A930VN32_9ACTN</name>
<dbReference type="GO" id="GO:0005975">
    <property type="term" value="P:carbohydrate metabolic process"/>
    <property type="evidence" value="ECO:0007669"/>
    <property type="project" value="UniProtKB-ARBA"/>
</dbReference>
<dbReference type="SUPFAM" id="SSF89372">
    <property type="entry name" value="Fucose-specific lectin"/>
    <property type="match status" value="1"/>
</dbReference>
<dbReference type="SUPFAM" id="SSF49299">
    <property type="entry name" value="PKD domain"/>
    <property type="match status" value="1"/>
</dbReference>
<reference evidence="4" key="1">
    <citation type="submission" date="2020-11" db="EMBL/GenBank/DDBJ databases">
        <title>Nocardioides cynanchi sp. nov., isolated from soil of rhizosphere of Cynanchum wilfordii.</title>
        <authorList>
            <person name="Lee J.-S."/>
            <person name="Suh M.K."/>
            <person name="Kim J.-S."/>
        </authorList>
    </citation>
    <scope>NUCLEOTIDE SEQUENCE</scope>
    <source>
        <strain evidence="4">KCTC 19276</strain>
    </source>
</reference>
<dbReference type="PROSITE" id="PS51257">
    <property type="entry name" value="PROKAR_LIPOPROTEIN"/>
    <property type="match status" value="1"/>
</dbReference>
<dbReference type="EMBL" id="JADKPO010000009">
    <property type="protein sequence ID" value="MBF4767843.1"/>
    <property type="molecule type" value="Genomic_DNA"/>
</dbReference>
<evidence type="ECO:0000256" key="2">
    <source>
        <dbReference type="SAM" id="SignalP"/>
    </source>
</evidence>
<dbReference type="Pfam" id="PF18911">
    <property type="entry name" value="PKD_4"/>
    <property type="match status" value="1"/>
</dbReference>
<dbReference type="CDD" id="cd00146">
    <property type="entry name" value="PKD"/>
    <property type="match status" value="1"/>
</dbReference>
<proteinExistence type="predicted"/>
<sequence length="525" mass="55168">MARRSRFQSLLGLVVATAAISCSMASAPAQASPTWLAAKTVSGPDFMATLGAKVVVDRFGNATAVWLRSASGVGLLEAAHRPAGGTWSEPQTVSDLDHYAQGADVVVDDKGTVTAVWWASAPGEHDQIESARRKLGGSWSSPTLVGLSDLGAPRVAVDHSGQVTAVWLQLRSGKYAVSTSTLAPGGYWSLAKTLSNLAYGSVSPAVAADRKSGMTVATWMSNDGVHSVIWASRRPSGGTWSTPQQVSESGQDANNNPQVTVDNLGNATIVFGRYDSGSHDTYVSSSTPTGAWSTPEPLSDPANFVTVQVVTTTAKGQTVAAWTEYRGGFFVVRASVRSQGGWSAAVSLSDEAYNAASIATGVAPDGSTYVMWHLVPTYTLQIVRRTAGGAWSSTKDLGSDSLPSLDPVHSIGVDAGGNAVVAYEETSTQARRVRVRALDRAGPVVSSLTVPGSALPRSSARFSVKAKDTWSKIASYQWRFGDGTKAKGRTTSHAYARPGTYRVKLTIRDAVGNVTTRSKIVRVGR</sequence>
<feature type="signal peptide" evidence="2">
    <location>
        <begin position="1"/>
        <end position="31"/>
    </location>
</feature>
<comment type="caution">
    <text evidence="4">The sequence shown here is derived from an EMBL/GenBank/DDBJ whole genome shotgun (WGS) entry which is preliminary data.</text>
</comment>
<feature type="domain" description="PKD" evidence="3">
    <location>
        <begin position="463"/>
        <end position="525"/>
    </location>
</feature>
<dbReference type="Gene3D" id="2.60.40.10">
    <property type="entry name" value="Immunoglobulins"/>
    <property type="match status" value="1"/>
</dbReference>
<accession>A0A930VN32</accession>
<keyword evidence="2" id="KW-0732">Signal</keyword>
<feature type="compositionally biased region" description="Polar residues" evidence="1">
    <location>
        <begin position="238"/>
        <end position="257"/>
    </location>
</feature>
<dbReference type="InterPro" id="IPR035986">
    <property type="entry name" value="PKD_dom_sf"/>
</dbReference>
<feature type="chain" id="PRO_5037137150" evidence="2">
    <location>
        <begin position="32"/>
        <end position="525"/>
    </location>
</feature>
<dbReference type="InterPro" id="IPR000601">
    <property type="entry name" value="PKD_dom"/>
</dbReference>
<dbReference type="InterPro" id="IPR013783">
    <property type="entry name" value="Ig-like_fold"/>
</dbReference>
<keyword evidence="5" id="KW-1185">Reference proteome</keyword>
<dbReference type="RefSeq" id="WP_194695988.1">
    <property type="nucleotide sequence ID" value="NZ_JADKPO010000009.1"/>
</dbReference>
<dbReference type="PROSITE" id="PS50093">
    <property type="entry name" value="PKD"/>
    <property type="match status" value="1"/>
</dbReference>
<evidence type="ECO:0000313" key="5">
    <source>
        <dbReference type="Proteomes" id="UP000660668"/>
    </source>
</evidence>
<evidence type="ECO:0000259" key="3">
    <source>
        <dbReference type="PROSITE" id="PS50093"/>
    </source>
</evidence>
<feature type="region of interest" description="Disordered" evidence="1">
    <location>
        <begin position="236"/>
        <end position="257"/>
    </location>
</feature>
<evidence type="ECO:0000256" key="1">
    <source>
        <dbReference type="SAM" id="MobiDB-lite"/>
    </source>
</evidence>
<dbReference type="InterPro" id="IPR022409">
    <property type="entry name" value="PKD/Chitinase_dom"/>
</dbReference>
<dbReference type="Proteomes" id="UP000660668">
    <property type="component" value="Unassembled WGS sequence"/>
</dbReference>
<gene>
    <name evidence="4" type="ORF">ISU10_08705</name>
</gene>
<evidence type="ECO:0000313" key="4">
    <source>
        <dbReference type="EMBL" id="MBF4767843.1"/>
    </source>
</evidence>
<dbReference type="SMART" id="SM00089">
    <property type="entry name" value="PKD"/>
    <property type="match status" value="1"/>
</dbReference>
<dbReference type="AlphaFoldDB" id="A0A930VN32"/>